<sequence length="118" mass="13975">MTKHIHPCDKQIWEYDDEDEQDEDQEINPHYQPAMLTYLIEHVFLLQPMFDHSVMVLNGLSVEEDTNSVVENWNKIIKKDEHANRPIKISRFIHEQAKTGLPNSTFSLRNMKQPSKEE</sequence>
<keyword evidence="2" id="KW-1185">Reference proteome</keyword>
<dbReference type="AlphaFoldDB" id="A0A226EGA8"/>
<dbReference type="EMBL" id="LNIX01000004">
    <property type="protein sequence ID" value="OXA56258.1"/>
    <property type="molecule type" value="Genomic_DNA"/>
</dbReference>
<protein>
    <submittedName>
        <fullName evidence="1">Uncharacterized protein</fullName>
    </submittedName>
</protein>
<comment type="caution">
    <text evidence="1">The sequence shown here is derived from an EMBL/GenBank/DDBJ whole genome shotgun (WGS) entry which is preliminary data.</text>
</comment>
<proteinExistence type="predicted"/>
<evidence type="ECO:0000313" key="2">
    <source>
        <dbReference type="Proteomes" id="UP000198287"/>
    </source>
</evidence>
<reference evidence="1 2" key="1">
    <citation type="submission" date="2015-12" db="EMBL/GenBank/DDBJ databases">
        <title>The genome of Folsomia candida.</title>
        <authorList>
            <person name="Faddeeva A."/>
            <person name="Derks M.F."/>
            <person name="Anvar Y."/>
            <person name="Smit S."/>
            <person name="Van Straalen N."/>
            <person name="Roelofs D."/>
        </authorList>
    </citation>
    <scope>NUCLEOTIDE SEQUENCE [LARGE SCALE GENOMIC DNA]</scope>
    <source>
        <strain evidence="1 2">VU population</strain>
        <tissue evidence="1">Whole body</tissue>
    </source>
</reference>
<gene>
    <name evidence="1" type="ORF">Fcan01_08837</name>
</gene>
<accession>A0A226EGA8</accession>
<dbReference type="Proteomes" id="UP000198287">
    <property type="component" value="Unassembled WGS sequence"/>
</dbReference>
<evidence type="ECO:0000313" key="1">
    <source>
        <dbReference type="EMBL" id="OXA56258.1"/>
    </source>
</evidence>
<name>A0A226EGA8_FOLCA</name>
<organism evidence="1 2">
    <name type="scientific">Folsomia candida</name>
    <name type="common">Springtail</name>
    <dbReference type="NCBI Taxonomy" id="158441"/>
    <lineage>
        <taxon>Eukaryota</taxon>
        <taxon>Metazoa</taxon>
        <taxon>Ecdysozoa</taxon>
        <taxon>Arthropoda</taxon>
        <taxon>Hexapoda</taxon>
        <taxon>Collembola</taxon>
        <taxon>Entomobryomorpha</taxon>
        <taxon>Isotomoidea</taxon>
        <taxon>Isotomidae</taxon>
        <taxon>Proisotominae</taxon>
        <taxon>Folsomia</taxon>
    </lineage>
</organism>